<keyword evidence="5" id="KW-0326">Glycosidase</keyword>
<dbReference type="Pfam" id="PF00728">
    <property type="entry name" value="Glyco_hydro_20"/>
    <property type="match status" value="2"/>
</dbReference>
<evidence type="ECO:0000259" key="7">
    <source>
        <dbReference type="Pfam" id="PF00728"/>
    </source>
</evidence>
<dbReference type="PANTHER" id="PTHR22600">
    <property type="entry name" value="BETA-HEXOSAMINIDASE"/>
    <property type="match status" value="1"/>
</dbReference>
<dbReference type="CDD" id="cd06568">
    <property type="entry name" value="GH20_SpHex_like"/>
    <property type="match status" value="1"/>
</dbReference>
<dbReference type="Pfam" id="PF02838">
    <property type="entry name" value="Glyco_hydro_20b"/>
    <property type="match status" value="1"/>
</dbReference>
<evidence type="ECO:0000256" key="2">
    <source>
        <dbReference type="ARBA" id="ARBA00006285"/>
    </source>
</evidence>
<dbReference type="Gene3D" id="3.20.20.80">
    <property type="entry name" value="Glycosidases"/>
    <property type="match status" value="1"/>
</dbReference>
<evidence type="ECO:0000256" key="3">
    <source>
        <dbReference type="ARBA" id="ARBA00012663"/>
    </source>
</evidence>
<dbReference type="GO" id="GO:0004563">
    <property type="term" value="F:beta-N-acetylhexosaminidase activity"/>
    <property type="evidence" value="ECO:0007669"/>
    <property type="project" value="UniProtKB-EC"/>
</dbReference>
<name>A0A6J4KL46_9BACT</name>
<dbReference type="PRINTS" id="PR00738">
    <property type="entry name" value="GLHYDRLASE20"/>
</dbReference>
<comment type="catalytic activity">
    <reaction evidence="1">
        <text>Hydrolysis of terminal non-reducing N-acetyl-D-hexosamine residues in N-acetyl-beta-D-hexosaminides.</text>
        <dbReference type="EC" id="3.2.1.52"/>
    </reaction>
</comment>
<dbReference type="InterPro" id="IPR015882">
    <property type="entry name" value="HEX_bac_N"/>
</dbReference>
<reference evidence="9" key="1">
    <citation type="submission" date="2020-02" db="EMBL/GenBank/DDBJ databases">
        <authorList>
            <person name="Meier V. D."/>
        </authorList>
    </citation>
    <scope>NUCLEOTIDE SEQUENCE</scope>
    <source>
        <strain evidence="9">AVDCRST_MAG40</strain>
    </source>
</reference>
<evidence type="ECO:0000256" key="1">
    <source>
        <dbReference type="ARBA" id="ARBA00001231"/>
    </source>
</evidence>
<dbReference type="EMBL" id="CADCTX010000252">
    <property type="protein sequence ID" value="CAA9309114.1"/>
    <property type="molecule type" value="Genomic_DNA"/>
</dbReference>
<dbReference type="GO" id="GO:0016020">
    <property type="term" value="C:membrane"/>
    <property type="evidence" value="ECO:0007669"/>
    <property type="project" value="TreeGrafter"/>
</dbReference>
<feature type="domain" description="Glycoside hydrolase family 20 catalytic" evidence="7">
    <location>
        <begin position="247"/>
        <end position="384"/>
    </location>
</feature>
<evidence type="ECO:0000256" key="4">
    <source>
        <dbReference type="ARBA" id="ARBA00022801"/>
    </source>
</evidence>
<feature type="domain" description="Glycoside hydrolase family 20 catalytic" evidence="7">
    <location>
        <begin position="73"/>
        <end position="238"/>
    </location>
</feature>
<feature type="domain" description="Beta-hexosaminidase bacterial type N-terminal" evidence="8">
    <location>
        <begin position="7"/>
        <end position="70"/>
    </location>
</feature>
<protein>
    <recommendedName>
        <fullName evidence="3">beta-N-acetylhexosaminidase</fullName>
        <ecNumber evidence="3">3.2.1.52</ecNumber>
    </recommendedName>
</protein>
<dbReference type="InterPro" id="IPR015883">
    <property type="entry name" value="Glyco_hydro_20_cat"/>
</dbReference>
<evidence type="ECO:0000259" key="8">
    <source>
        <dbReference type="Pfam" id="PF02838"/>
    </source>
</evidence>
<keyword evidence="4" id="KW-0378">Hydrolase</keyword>
<sequence>LRLDPAGAAARGAEGYELVVERERVLLRAAHPAGLFYGVQTLRQLLPASVEHAAALNRRLALPAGRVVDQPRFAWRGAMLDVARHFLPPADVKRFVDLLALYKLNRLHLHLADDQGWRVEIRSRPELARVGGSTQVGGGPGGYYTQAEYADIVAYAASRFVTVVPEIDMPGHTNAALASIAALNCDGAAPPLYTGIRVGFSALCVGSDSTYAVVDDVVRELAALTPGRWIHVGGDEVERLTGAEYRGFVERVQGIVRSHGREMIGWGEIAPANLAPTTVVQHWKPDSARLHAARGGRVILSPAKRVYLDMKYDSATTLGLRWAGLVSVRHAYGWDPATYLPGVPEAAILGVEAPLWSETLVRRADFEFMAFPRLAAVAEVGWSGASARRWEEFRRRLGAHGPRLTALGVNFYRAPEVPWAR</sequence>
<dbReference type="PANTHER" id="PTHR22600:SF57">
    <property type="entry name" value="BETA-N-ACETYLHEXOSAMINIDASE"/>
    <property type="match status" value="1"/>
</dbReference>
<proteinExistence type="inferred from homology"/>
<comment type="similarity">
    <text evidence="2">Belongs to the glycosyl hydrolase 20 family.</text>
</comment>
<gene>
    <name evidence="9" type="ORF">AVDCRST_MAG40-862</name>
</gene>
<evidence type="ECO:0000313" key="9">
    <source>
        <dbReference type="EMBL" id="CAA9309114.1"/>
    </source>
</evidence>
<dbReference type="Gene3D" id="3.30.379.10">
    <property type="entry name" value="Chitobiase/beta-hexosaminidase domain 2-like"/>
    <property type="match status" value="1"/>
</dbReference>
<dbReference type="SUPFAM" id="SSF51445">
    <property type="entry name" value="(Trans)glycosidases"/>
    <property type="match status" value="1"/>
</dbReference>
<accession>A0A6J4KL46</accession>
<dbReference type="EC" id="3.2.1.52" evidence="3"/>
<evidence type="ECO:0000256" key="6">
    <source>
        <dbReference type="PIRSR" id="PIRSR625705-1"/>
    </source>
</evidence>
<dbReference type="GO" id="GO:0005975">
    <property type="term" value="P:carbohydrate metabolic process"/>
    <property type="evidence" value="ECO:0007669"/>
    <property type="project" value="InterPro"/>
</dbReference>
<dbReference type="InterPro" id="IPR017853">
    <property type="entry name" value="GH"/>
</dbReference>
<dbReference type="GO" id="GO:0030203">
    <property type="term" value="P:glycosaminoglycan metabolic process"/>
    <property type="evidence" value="ECO:0007669"/>
    <property type="project" value="TreeGrafter"/>
</dbReference>
<organism evidence="9">
    <name type="scientific">uncultured Gemmatimonadaceae bacterium</name>
    <dbReference type="NCBI Taxonomy" id="246130"/>
    <lineage>
        <taxon>Bacteria</taxon>
        <taxon>Pseudomonadati</taxon>
        <taxon>Gemmatimonadota</taxon>
        <taxon>Gemmatimonadia</taxon>
        <taxon>Gemmatimonadales</taxon>
        <taxon>Gemmatimonadaceae</taxon>
        <taxon>environmental samples</taxon>
    </lineage>
</organism>
<dbReference type="InterPro" id="IPR029018">
    <property type="entry name" value="Hex-like_dom2"/>
</dbReference>
<dbReference type="AlphaFoldDB" id="A0A6J4KL46"/>
<evidence type="ECO:0000256" key="5">
    <source>
        <dbReference type="ARBA" id="ARBA00023295"/>
    </source>
</evidence>
<feature type="non-terminal residue" evidence="9">
    <location>
        <position position="1"/>
    </location>
</feature>
<dbReference type="SUPFAM" id="SSF55545">
    <property type="entry name" value="beta-N-acetylhexosaminidase-like domain"/>
    <property type="match status" value="1"/>
</dbReference>
<dbReference type="InterPro" id="IPR025705">
    <property type="entry name" value="Beta_hexosaminidase_sua/sub"/>
</dbReference>
<feature type="active site" description="Proton donor" evidence="6">
    <location>
        <position position="236"/>
    </location>
</feature>